<dbReference type="EC" id="1.1.99.3" evidence="2"/>
<dbReference type="GO" id="GO:0033717">
    <property type="term" value="F:gluconate 2-dehydrogenase (acceptor) activity"/>
    <property type="evidence" value="ECO:0007669"/>
    <property type="project" value="UniProtKB-EC"/>
</dbReference>
<keyword evidence="3" id="KW-1185">Reference proteome</keyword>
<feature type="region of interest" description="Disordered" evidence="1">
    <location>
        <begin position="185"/>
        <end position="217"/>
    </location>
</feature>
<gene>
    <name evidence="2" type="ORF">H4W27_000563</name>
</gene>
<name>A0ABR9JBZ4_9MICC</name>
<dbReference type="InterPro" id="IPR027056">
    <property type="entry name" value="Gluconate_2DH_su3"/>
</dbReference>
<reference evidence="2 3" key="1">
    <citation type="submission" date="2020-10" db="EMBL/GenBank/DDBJ databases">
        <title>Sequencing the genomes of 1000 actinobacteria strains.</title>
        <authorList>
            <person name="Klenk H.-P."/>
        </authorList>
    </citation>
    <scope>NUCLEOTIDE SEQUENCE [LARGE SCALE GENOMIC DNA]</scope>
    <source>
        <strain evidence="2 3">DSM 15666</strain>
    </source>
</reference>
<evidence type="ECO:0000256" key="1">
    <source>
        <dbReference type="SAM" id="MobiDB-lite"/>
    </source>
</evidence>
<protein>
    <submittedName>
        <fullName evidence="2">Gluconate 2-dehydrogenase gamma chain</fullName>
        <ecNumber evidence="2">1.1.99.3</ecNumber>
    </submittedName>
</protein>
<comment type="caution">
    <text evidence="2">The sequence shown here is derived from an EMBL/GenBank/DDBJ whole genome shotgun (WGS) entry which is preliminary data.</text>
</comment>
<dbReference type="Pfam" id="PF13618">
    <property type="entry name" value="Gluconate_2-dh3"/>
    <property type="match status" value="1"/>
</dbReference>
<feature type="compositionally biased region" description="Gly residues" evidence="1">
    <location>
        <begin position="188"/>
        <end position="208"/>
    </location>
</feature>
<accession>A0ABR9JBZ4</accession>
<feature type="region of interest" description="Disordered" evidence="1">
    <location>
        <begin position="278"/>
        <end position="315"/>
    </location>
</feature>
<evidence type="ECO:0000313" key="3">
    <source>
        <dbReference type="Proteomes" id="UP000643525"/>
    </source>
</evidence>
<sequence length="315" mass="33631">MLSASTVVGGLALIGCSSRAEHETPQESSLLDPDRGPLPPSGVENADEFVFFSEEESRTVQAMVARIIPGDDEDPGAVQAGVPIFIDRKLEMFEAFAEPTYREGPFAEGYEGDEPQTNRNTVPVAEEQLYRYGFQSELTPQEFYRAGLAGVDRLAQTRSGSLFADLDEDAQDALLMVLDAVQQRSEGGEGTSNVGGGSGGNGGSGENGGNAPSSAEMDQAETVFRDADPGAFFDTVRLDTIEGMFSDPVYGGNRGLVGWTMIGWPGAQRSYSPREMLYGTDKQPTSMEGLTPMNPDRAGGGRGAMEQPRNGVHSH</sequence>
<proteinExistence type="predicted"/>
<feature type="region of interest" description="Disordered" evidence="1">
    <location>
        <begin position="18"/>
        <end position="44"/>
    </location>
</feature>
<dbReference type="EMBL" id="JADBED010000001">
    <property type="protein sequence ID" value="MBE1523445.1"/>
    <property type="molecule type" value="Genomic_DNA"/>
</dbReference>
<dbReference type="Proteomes" id="UP000643525">
    <property type="component" value="Unassembled WGS sequence"/>
</dbReference>
<dbReference type="RefSeq" id="WP_192594600.1">
    <property type="nucleotide sequence ID" value="NZ_BAAALJ010000017.1"/>
</dbReference>
<keyword evidence="2" id="KW-0560">Oxidoreductase</keyword>
<evidence type="ECO:0000313" key="2">
    <source>
        <dbReference type="EMBL" id="MBE1523445.1"/>
    </source>
</evidence>
<organism evidence="2 3">
    <name type="scientific">Nesterenkonia lutea</name>
    <dbReference type="NCBI Taxonomy" id="272919"/>
    <lineage>
        <taxon>Bacteria</taxon>
        <taxon>Bacillati</taxon>
        <taxon>Actinomycetota</taxon>
        <taxon>Actinomycetes</taxon>
        <taxon>Micrococcales</taxon>
        <taxon>Micrococcaceae</taxon>
        <taxon>Nesterenkonia</taxon>
    </lineage>
</organism>